<evidence type="ECO:0000313" key="1">
    <source>
        <dbReference type="EMBL" id="KAJ3484931.1"/>
    </source>
</evidence>
<reference evidence="1" key="1">
    <citation type="submission" date="2022-07" db="EMBL/GenBank/DDBJ databases">
        <title>Genome Sequence of Lecanicillium saksenae.</title>
        <authorList>
            <person name="Buettner E."/>
        </authorList>
    </citation>
    <scope>NUCLEOTIDE SEQUENCE</scope>
    <source>
        <strain evidence="1">VT-O1</strain>
    </source>
</reference>
<dbReference type="Proteomes" id="UP001148737">
    <property type="component" value="Unassembled WGS sequence"/>
</dbReference>
<comment type="caution">
    <text evidence="1">The sequence shown here is derived from an EMBL/GenBank/DDBJ whole genome shotgun (WGS) entry which is preliminary data.</text>
</comment>
<dbReference type="EMBL" id="JANAKD010000990">
    <property type="protein sequence ID" value="KAJ3484931.1"/>
    <property type="molecule type" value="Genomic_DNA"/>
</dbReference>
<proteinExistence type="predicted"/>
<gene>
    <name evidence="1" type="ORF">NLG97_g6934</name>
</gene>
<evidence type="ECO:0000313" key="2">
    <source>
        <dbReference type="Proteomes" id="UP001148737"/>
    </source>
</evidence>
<keyword evidence="2" id="KW-1185">Reference proteome</keyword>
<sequence length="68" mass="7408">MQLEKTTVSFNGSVIEKNPGYLENCQRYITELLQSQGYAKTRSIELVPAKESSLIGAAVTLACINSEA</sequence>
<name>A0ACC1QPX9_9HYPO</name>
<accession>A0ACC1QPX9</accession>
<organism evidence="1 2">
    <name type="scientific">Lecanicillium saksenae</name>
    <dbReference type="NCBI Taxonomy" id="468837"/>
    <lineage>
        <taxon>Eukaryota</taxon>
        <taxon>Fungi</taxon>
        <taxon>Dikarya</taxon>
        <taxon>Ascomycota</taxon>
        <taxon>Pezizomycotina</taxon>
        <taxon>Sordariomycetes</taxon>
        <taxon>Hypocreomycetidae</taxon>
        <taxon>Hypocreales</taxon>
        <taxon>Cordycipitaceae</taxon>
        <taxon>Lecanicillium</taxon>
    </lineage>
</organism>
<protein>
    <submittedName>
        <fullName evidence="1">Uncharacterized protein</fullName>
    </submittedName>
</protein>